<evidence type="ECO:0000256" key="1">
    <source>
        <dbReference type="SAM" id="MobiDB-lite"/>
    </source>
</evidence>
<dbReference type="Proteomes" id="UP000324222">
    <property type="component" value="Unassembled WGS sequence"/>
</dbReference>
<dbReference type="EMBL" id="VSRR010052599">
    <property type="protein sequence ID" value="MPC79975.1"/>
    <property type="molecule type" value="Genomic_DNA"/>
</dbReference>
<dbReference type="AlphaFoldDB" id="A0A5B7ICQ3"/>
<comment type="caution">
    <text evidence="2">The sequence shown here is derived from an EMBL/GenBank/DDBJ whole genome shotgun (WGS) entry which is preliminary data.</text>
</comment>
<keyword evidence="3" id="KW-1185">Reference proteome</keyword>
<name>A0A5B7ICQ3_PORTR</name>
<reference evidence="2 3" key="1">
    <citation type="submission" date="2019-05" db="EMBL/GenBank/DDBJ databases">
        <title>Another draft genome of Portunus trituberculatus and its Hox gene families provides insights of decapod evolution.</title>
        <authorList>
            <person name="Jeong J.-H."/>
            <person name="Song I."/>
            <person name="Kim S."/>
            <person name="Choi T."/>
            <person name="Kim D."/>
            <person name="Ryu S."/>
            <person name="Kim W."/>
        </authorList>
    </citation>
    <scope>NUCLEOTIDE SEQUENCE [LARGE SCALE GENOMIC DNA]</scope>
    <source>
        <tissue evidence="2">Muscle</tissue>
    </source>
</reference>
<feature type="region of interest" description="Disordered" evidence="1">
    <location>
        <begin position="1"/>
        <end position="107"/>
    </location>
</feature>
<gene>
    <name evidence="2" type="ORF">E2C01_074535</name>
</gene>
<protein>
    <submittedName>
        <fullName evidence="2">Uncharacterized protein</fullName>
    </submittedName>
</protein>
<accession>A0A5B7ICQ3</accession>
<proteinExistence type="predicted"/>
<sequence>MLHPPPTGHTQPFAPSPTPLYPILATTDAVPPTPTLHSSTSTHKHTNPTRFTYTNTHKYTRPTTMPSASINPTTARHQRSLGHLMTPSPHNVRSPATPATSFLYSYP</sequence>
<feature type="compositionally biased region" description="Polar residues" evidence="1">
    <location>
        <begin position="97"/>
        <end position="107"/>
    </location>
</feature>
<organism evidence="2 3">
    <name type="scientific">Portunus trituberculatus</name>
    <name type="common">Swimming crab</name>
    <name type="synonym">Neptunus trituberculatus</name>
    <dbReference type="NCBI Taxonomy" id="210409"/>
    <lineage>
        <taxon>Eukaryota</taxon>
        <taxon>Metazoa</taxon>
        <taxon>Ecdysozoa</taxon>
        <taxon>Arthropoda</taxon>
        <taxon>Crustacea</taxon>
        <taxon>Multicrustacea</taxon>
        <taxon>Malacostraca</taxon>
        <taxon>Eumalacostraca</taxon>
        <taxon>Eucarida</taxon>
        <taxon>Decapoda</taxon>
        <taxon>Pleocyemata</taxon>
        <taxon>Brachyura</taxon>
        <taxon>Eubrachyura</taxon>
        <taxon>Portunoidea</taxon>
        <taxon>Portunidae</taxon>
        <taxon>Portuninae</taxon>
        <taxon>Portunus</taxon>
    </lineage>
</organism>
<feature type="compositionally biased region" description="Polar residues" evidence="1">
    <location>
        <begin position="50"/>
        <end position="75"/>
    </location>
</feature>
<evidence type="ECO:0000313" key="3">
    <source>
        <dbReference type="Proteomes" id="UP000324222"/>
    </source>
</evidence>
<evidence type="ECO:0000313" key="2">
    <source>
        <dbReference type="EMBL" id="MPC79975.1"/>
    </source>
</evidence>